<dbReference type="InterPro" id="IPR042267">
    <property type="entry name" value="VTC_sf"/>
</dbReference>
<accession>A0A265NAR4</accession>
<comment type="caution">
    <text evidence="2">The sequence shown here is derived from an EMBL/GenBank/DDBJ whole genome shotgun (WGS) entry which is preliminary data.</text>
</comment>
<dbReference type="Pfam" id="PF09359">
    <property type="entry name" value="VTC"/>
    <property type="match status" value="1"/>
</dbReference>
<evidence type="ECO:0000313" key="3">
    <source>
        <dbReference type="Proteomes" id="UP000216498"/>
    </source>
</evidence>
<proteinExistence type="predicted"/>
<organism evidence="2 3">
    <name type="scientific">Virgibacillus indicus</name>
    <dbReference type="NCBI Taxonomy" id="2024554"/>
    <lineage>
        <taxon>Bacteria</taxon>
        <taxon>Bacillati</taxon>
        <taxon>Bacillota</taxon>
        <taxon>Bacilli</taxon>
        <taxon>Bacillales</taxon>
        <taxon>Bacillaceae</taxon>
        <taxon>Virgibacillus</taxon>
    </lineage>
</organism>
<sequence length="263" mass="31244">MAIEIFRRKEQKYLITKEQYQELTKQIASYMRPDKFGIDGRYTVTSLYFESSDHKIYFETKNKLKYRQKLRLRVYNDTGINGTAFFEVKQKHKKVVNKRRMLLPLSQAYRYLNEKEDSLEYYETSNPQVLREINYFRKLYRLEAEMVVSYDRHALHCIDDPDLRITFDLNLRCRNDDLLLEHGPHGEYFIDTDLVILEVKVNDSVPLWLTRILQTLNCEQRSASKFCTSLELLKNEALPNGIVKENVLVGGMQNGYHQSAIYN</sequence>
<feature type="domain" description="VTC" evidence="1">
    <location>
        <begin position="8"/>
        <end position="233"/>
    </location>
</feature>
<dbReference type="AlphaFoldDB" id="A0A265NAR4"/>
<dbReference type="Gene3D" id="3.20.100.30">
    <property type="entry name" value="VTC, catalytic tunnel domain"/>
    <property type="match status" value="1"/>
</dbReference>
<dbReference type="EMBL" id="NPMS01000003">
    <property type="protein sequence ID" value="OZU88875.1"/>
    <property type="molecule type" value="Genomic_DNA"/>
</dbReference>
<name>A0A265NAR4_9BACI</name>
<dbReference type="CDD" id="cd07750">
    <property type="entry name" value="PolyPPase_VTC_like"/>
    <property type="match status" value="1"/>
</dbReference>
<evidence type="ECO:0000313" key="2">
    <source>
        <dbReference type="EMBL" id="OZU88875.1"/>
    </source>
</evidence>
<reference evidence="2 3" key="1">
    <citation type="submission" date="2017-08" db="EMBL/GenBank/DDBJ databases">
        <title>Virgibacillus indicus sp. nov. and Virgibacillus profoundi sp. nov, two moderately halophilic bacteria isolated from marine sediment by using the Microfluidic Streak Plate.</title>
        <authorList>
            <person name="Xu B."/>
            <person name="Hu B."/>
            <person name="Wang J."/>
            <person name="Zhu Y."/>
            <person name="Huang L."/>
            <person name="Du W."/>
            <person name="Huang Y."/>
        </authorList>
    </citation>
    <scope>NUCLEOTIDE SEQUENCE [LARGE SCALE GENOMIC DNA]</scope>
    <source>
        <strain evidence="2 3">IO3-P2-C2</strain>
    </source>
</reference>
<protein>
    <submittedName>
        <fullName evidence="2">VTC domain-containing protein</fullName>
    </submittedName>
</protein>
<dbReference type="OrthoDB" id="185578at2"/>
<dbReference type="Proteomes" id="UP000216498">
    <property type="component" value="Unassembled WGS sequence"/>
</dbReference>
<keyword evidence="3" id="KW-1185">Reference proteome</keyword>
<dbReference type="GO" id="GO:0006799">
    <property type="term" value="P:polyphosphate biosynthetic process"/>
    <property type="evidence" value="ECO:0007669"/>
    <property type="project" value="UniProtKB-ARBA"/>
</dbReference>
<evidence type="ECO:0000259" key="1">
    <source>
        <dbReference type="Pfam" id="PF09359"/>
    </source>
</evidence>
<dbReference type="InterPro" id="IPR018966">
    <property type="entry name" value="VTC_domain"/>
</dbReference>
<dbReference type="RefSeq" id="WP_094885235.1">
    <property type="nucleotide sequence ID" value="NZ_NPMS01000003.1"/>
</dbReference>
<gene>
    <name evidence="2" type="ORF">CIL03_07585</name>
</gene>